<keyword evidence="3" id="KW-1185">Reference proteome</keyword>
<dbReference type="CDD" id="cd24032">
    <property type="entry name" value="ASKHA_NBD_TsaB"/>
    <property type="match status" value="1"/>
</dbReference>
<dbReference type="Proteomes" id="UP001500782">
    <property type="component" value="Unassembled WGS sequence"/>
</dbReference>
<proteinExistence type="predicted"/>
<protein>
    <submittedName>
        <fullName evidence="2">tRNA (Adenosine(37)-N6)-threonylcarbamoyltransferase complex dimerization subunit type 1 TsaB</fullName>
    </submittedName>
</protein>
<name>A0ABN0W254_9BACI</name>
<dbReference type="InterPro" id="IPR043129">
    <property type="entry name" value="ATPase_NBD"/>
</dbReference>
<evidence type="ECO:0000259" key="1">
    <source>
        <dbReference type="Pfam" id="PF00814"/>
    </source>
</evidence>
<dbReference type="PANTHER" id="PTHR11735">
    <property type="entry name" value="TRNA N6-ADENOSINE THREONYLCARBAMOYLTRANSFERASE"/>
    <property type="match status" value="1"/>
</dbReference>
<dbReference type="Pfam" id="PF00814">
    <property type="entry name" value="TsaD"/>
    <property type="match status" value="1"/>
</dbReference>
<dbReference type="EMBL" id="BAAADJ010000012">
    <property type="protein sequence ID" value="GAA0322827.1"/>
    <property type="molecule type" value="Genomic_DNA"/>
</dbReference>
<evidence type="ECO:0000313" key="3">
    <source>
        <dbReference type="Proteomes" id="UP001500782"/>
    </source>
</evidence>
<dbReference type="SUPFAM" id="SSF53067">
    <property type="entry name" value="Actin-like ATPase domain"/>
    <property type="match status" value="2"/>
</dbReference>
<feature type="domain" description="Gcp-like" evidence="1">
    <location>
        <begin position="26"/>
        <end position="227"/>
    </location>
</feature>
<accession>A0ABN0W254</accession>
<dbReference type="InterPro" id="IPR000905">
    <property type="entry name" value="Gcp-like_dom"/>
</dbReference>
<evidence type="ECO:0000313" key="2">
    <source>
        <dbReference type="EMBL" id="GAA0322827.1"/>
    </source>
</evidence>
<dbReference type="RefSeq" id="WP_343797199.1">
    <property type="nucleotide sequence ID" value="NZ_BAAADJ010000012.1"/>
</dbReference>
<dbReference type="InterPro" id="IPR022496">
    <property type="entry name" value="T6A_TsaB"/>
</dbReference>
<reference evidence="2 3" key="1">
    <citation type="journal article" date="2019" name="Int. J. Syst. Evol. Microbiol.">
        <title>The Global Catalogue of Microorganisms (GCM) 10K type strain sequencing project: providing services to taxonomists for standard genome sequencing and annotation.</title>
        <authorList>
            <consortium name="The Broad Institute Genomics Platform"/>
            <consortium name="The Broad Institute Genome Sequencing Center for Infectious Disease"/>
            <person name="Wu L."/>
            <person name="Ma J."/>
        </authorList>
    </citation>
    <scope>NUCLEOTIDE SEQUENCE [LARGE SCALE GENOMIC DNA]</scope>
    <source>
        <strain evidence="2 3">JCM 9731</strain>
    </source>
</reference>
<dbReference type="NCBIfam" id="TIGR03725">
    <property type="entry name" value="T6A_YeaZ"/>
    <property type="match status" value="1"/>
</dbReference>
<comment type="caution">
    <text evidence="2">The sequence shown here is derived from an EMBL/GenBank/DDBJ whole genome shotgun (WGS) entry which is preliminary data.</text>
</comment>
<dbReference type="PANTHER" id="PTHR11735:SF11">
    <property type="entry name" value="TRNA THREONYLCARBAMOYLADENOSINE BIOSYNTHESIS PROTEIN TSAB"/>
    <property type="match status" value="1"/>
</dbReference>
<gene>
    <name evidence="2" type="primary">tsaB</name>
    <name evidence="2" type="ORF">GCM10008967_11680</name>
</gene>
<sequence length="235" mass="26129">MNVLAIDTSNYTLGVSIINEEKVIGEYITNLKKNHSIRVMPAIEGLLKDCDMTPQNIDKIVVAQGPGSYTGVRIGVTIAKTLAWSLQVPLVGVSSLKVLAASHLFYNGIICPLFDARRSQVYRGLYRYDQTELVSVVEDRLVLLPDLLEDLKSRKEPVLFVGADVGIHRELITQELGEQAQFVPITHQNPRPSELAYMGLNKEGVSGDAIHAFVPQYLRLAEAEAKWREANENDE</sequence>
<organism evidence="2 3">
    <name type="scientific">Bacillus carboniphilus</name>
    <dbReference type="NCBI Taxonomy" id="86663"/>
    <lineage>
        <taxon>Bacteria</taxon>
        <taxon>Bacillati</taxon>
        <taxon>Bacillota</taxon>
        <taxon>Bacilli</taxon>
        <taxon>Bacillales</taxon>
        <taxon>Bacillaceae</taxon>
        <taxon>Bacillus</taxon>
    </lineage>
</organism>
<dbReference type="Gene3D" id="3.30.420.40">
    <property type="match status" value="2"/>
</dbReference>